<organism evidence="2">
    <name type="scientific">Solanum chilense</name>
    <name type="common">Tomato</name>
    <name type="synonym">Lycopersicon chilense</name>
    <dbReference type="NCBI Taxonomy" id="4083"/>
    <lineage>
        <taxon>Eukaryota</taxon>
        <taxon>Viridiplantae</taxon>
        <taxon>Streptophyta</taxon>
        <taxon>Embryophyta</taxon>
        <taxon>Tracheophyta</taxon>
        <taxon>Spermatophyta</taxon>
        <taxon>Magnoliopsida</taxon>
        <taxon>eudicotyledons</taxon>
        <taxon>Gunneridae</taxon>
        <taxon>Pentapetalae</taxon>
        <taxon>asterids</taxon>
        <taxon>lamiids</taxon>
        <taxon>Solanales</taxon>
        <taxon>Solanaceae</taxon>
        <taxon>Solanoideae</taxon>
        <taxon>Solaneae</taxon>
        <taxon>Solanum</taxon>
        <taxon>Solanum subgen. Lycopersicon</taxon>
    </lineage>
</organism>
<gene>
    <name evidence="2" type="ORF">EJD97_015142</name>
</gene>
<dbReference type="EMBL" id="RXGB01003977">
    <property type="protein sequence ID" value="TMW90848.1"/>
    <property type="molecule type" value="Genomic_DNA"/>
</dbReference>
<comment type="caution">
    <text evidence="2">The sequence shown here is derived from an EMBL/GenBank/DDBJ whole genome shotgun (WGS) entry which is preliminary data.</text>
</comment>
<reference evidence="2" key="1">
    <citation type="submission" date="2019-05" db="EMBL/GenBank/DDBJ databases">
        <title>The de novo reference genome and transcriptome assemblies of the wild tomato species Solanum chilense.</title>
        <authorList>
            <person name="Stam R."/>
            <person name="Nosenko T."/>
            <person name="Hoerger A.C."/>
            <person name="Stephan W."/>
            <person name="Seidel M.A."/>
            <person name="Kuhn J.M.M."/>
            <person name="Haberer G."/>
            <person name="Tellier A."/>
        </authorList>
    </citation>
    <scope>NUCLEOTIDE SEQUENCE</scope>
    <source>
        <tissue evidence="2">Mature leaves</tissue>
    </source>
</reference>
<name>A0A6N2B9X8_SOLCI</name>
<evidence type="ECO:0000256" key="1">
    <source>
        <dbReference type="SAM" id="MobiDB-lite"/>
    </source>
</evidence>
<dbReference type="AlphaFoldDB" id="A0A6N2B9X8"/>
<accession>A0A6N2B9X8</accession>
<sequence>MRGTDPESSPNKLAEDTVLEALFKTPIQPPFEQCVLTKMHCSIHTTKASDEAHEEISQRRALEIVVGESNLVPTSGERSTIDGAKVAVGATESGPVDDPVGSGKPNPPTYL</sequence>
<evidence type="ECO:0000313" key="2">
    <source>
        <dbReference type="EMBL" id="TMW90848.1"/>
    </source>
</evidence>
<proteinExistence type="predicted"/>
<protein>
    <submittedName>
        <fullName evidence="2">Uncharacterized protein</fullName>
    </submittedName>
</protein>
<feature type="region of interest" description="Disordered" evidence="1">
    <location>
        <begin position="88"/>
        <end position="111"/>
    </location>
</feature>